<organism evidence="5 6">
    <name type="scientific">Helicobacter valdiviensis</name>
    <dbReference type="NCBI Taxonomy" id="1458358"/>
    <lineage>
        <taxon>Bacteria</taxon>
        <taxon>Pseudomonadati</taxon>
        <taxon>Campylobacterota</taxon>
        <taxon>Epsilonproteobacteria</taxon>
        <taxon>Campylobacterales</taxon>
        <taxon>Helicobacteraceae</taxon>
        <taxon>Helicobacter</taxon>
    </lineage>
</organism>
<dbReference type="RefSeq" id="WP_245892664.1">
    <property type="nucleotide sequence ID" value="NZ_NBIU01000074.1"/>
</dbReference>
<dbReference type="GO" id="GO:0007165">
    <property type="term" value="P:signal transduction"/>
    <property type="evidence" value="ECO:0007669"/>
    <property type="project" value="UniProtKB-KW"/>
</dbReference>
<dbReference type="PROSITE" id="PS50111">
    <property type="entry name" value="CHEMOTAXIS_TRANSDUC_2"/>
    <property type="match status" value="1"/>
</dbReference>
<comment type="caution">
    <text evidence="5">The sequence shown here is derived from an EMBL/GenBank/DDBJ whole genome shotgun (WGS) entry which is preliminary data.</text>
</comment>
<evidence type="ECO:0000313" key="5">
    <source>
        <dbReference type="EMBL" id="PZT47178.1"/>
    </source>
</evidence>
<evidence type="ECO:0000259" key="4">
    <source>
        <dbReference type="PROSITE" id="PS50111"/>
    </source>
</evidence>
<dbReference type="Gene3D" id="1.10.287.950">
    <property type="entry name" value="Methyl-accepting chemotaxis protein"/>
    <property type="match status" value="1"/>
</dbReference>
<accession>A0A2W6MVE0</accession>
<feature type="non-terminal residue" evidence="5">
    <location>
        <position position="1"/>
    </location>
</feature>
<dbReference type="PRINTS" id="PR00260">
    <property type="entry name" value="CHEMTRNSDUCR"/>
</dbReference>
<evidence type="ECO:0000313" key="6">
    <source>
        <dbReference type="Proteomes" id="UP000249746"/>
    </source>
</evidence>
<dbReference type="Pfam" id="PF00015">
    <property type="entry name" value="MCPsignal"/>
    <property type="match status" value="1"/>
</dbReference>
<comment type="similarity">
    <text evidence="2">Belongs to the methyl-accepting chemotaxis (MCP) protein family.</text>
</comment>
<name>A0A2W6MVE0_9HELI</name>
<protein>
    <submittedName>
        <fullName evidence="5">Chemotaxis protein</fullName>
    </submittedName>
</protein>
<dbReference type="PANTHER" id="PTHR32089">
    <property type="entry name" value="METHYL-ACCEPTING CHEMOTAXIS PROTEIN MCPB"/>
    <property type="match status" value="1"/>
</dbReference>
<dbReference type="Proteomes" id="UP000249746">
    <property type="component" value="Unassembled WGS sequence"/>
</dbReference>
<dbReference type="SMART" id="SM00283">
    <property type="entry name" value="MA"/>
    <property type="match status" value="1"/>
</dbReference>
<reference evidence="5 6" key="1">
    <citation type="submission" date="2017-03" db="EMBL/GenBank/DDBJ databases">
        <title>Genomic and clinical evidence uncovers the enterohepatic species Helicobacter valdiviensis as a potential human intestinal pathogen.</title>
        <authorList>
            <person name="Fresia P."/>
            <person name="Jara R."/>
            <person name="Sierra R."/>
            <person name="Ferres I."/>
            <person name="Greif G."/>
            <person name="Iraola G."/>
            <person name="Collado L."/>
        </authorList>
    </citation>
    <scope>NUCLEOTIDE SEQUENCE [LARGE SCALE GENOMIC DNA]</scope>
    <source>
        <strain evidence="5 6">WBE14</strain>
    </source>
</reference>
<keyword evidence="6" id="KW-1185">Reference proteome</keyword>
<gene>
    <name evidence="5" type="ORF">B6S12_10465</name>
</gene>
<feature type="domain" description="Methyl-accepting transducer" evidence="4">
    <location>
        <begin position="1"/>
        <end position="127"/>
    </location>
</feature>
<proteinExistence type="inferred from homology"/>
<dbReference type="InterPro" id="IPR004090">
    <property type="entry name" value="Chemotax_Me-accpt_rcpt"/>
</dbReference>
<evidence type="ECO:0000256" key="3">
    <source>
        <dbReference type="PROSITE-ProRule" id="PRU00284"/>
    </source>
</evidence>
<sequence length="139" mass="14849">TSEVTRQAEDIKNIVGVIKDIAEQTNLLALNAAIEAARAGEHGRGFAVVADEVRKLAERTGKSLNEIEANVNILVQGINGVSSSIKEQALGVSQINEAVAQLDTITLDNVEIANSTNAITQSVNNIANDILEDVRKKKF</sequence>
<evidence type="ECO:0000256" key="1">
    <source>
        <dbReference type="ARBA" id="ARBA00023224"/>
    </source>
</evidence>
<dbReference type="SUPFAM" id="SSF58104">
    <property type="entry name" value="Methyl-accepting chemotaxis protein (MCP) signaling domain"/>
    <property type="match status" value="1"/>
</dbReference>
<dbReference type="EMBL" id="NBIU01000074">
    <property type="protein sequence ID" value="PZT47178.1"/>
    <property type="molecule type" value="Genomic_DNA"/>
</dbReference>
<keyword evidence="1 3" id="KW-0807">Transducer</keyword>
<dbReference type="GO" id="GO:0016020">
    <property type="term" value="C:membrane"/>
    <property type="evidence" value="ECO:0007669"/>
    <property type="project" value="InterPro"/>
</dbReference>
<evidence type="ECO:0000256" key="2">
    <source>
        <dbReference type="ARBA" id="ARBA00029447"/>
    </source>
</evidence>
<dbReference type="GO" id="GO:0006935">
    <property type="term" value="P:chemotaxis"/>
    <property type="evidence" value="ECO:0007669"/>
    <property type="project" value="InterPro"/>
</dbReference>
<dbReference type="PANTHER" id="PTHR32089:SF112">
    <property type="entry name" value="LYSOZYME-LIKE PROTEIN-RELATED"/>
    <property type="match status" value="1"/>
</dbReference>
<dbReference type="GO" id="GO:0004888">
    <property type="term" value="F:transmembrane signaling receptor activity"/>
    <property type="evidence" value="ECO:0007669"/>
    <property type="project" value="InterPro"/>
</dbReference>
<dbReference type="InterPro" id="IPR004089">
    <property type="entry name" value="MCPsignal_dom"/>
</dbReference>
<dbReference type="AlphaFoldDB" id="A0A2W6MVE0"/>